<dbReference type="Gene3D" id="1.20.5.1930">
    <property type="match status" value="1"/>
</dbReference>
<proteinExistence type="predicted"/>
<accession>A0A7Z0BKI3</accession>
<sequence length="578" mass="60884">MAILIITLVGLTASLFSLQPTVATLATLALQLVHGLPRMRWLRGWWTLAAQAALFPWSEPKGFLAASVLLIVPGRARWPLFGAVAVAAGLLSATDFYAGVSAAGNTLILGLIVFGLTRLSDLRSELHAARRELAAQSVADERERISRDLDTILGSSLSAVIGLAEKRRPAEILALTRDAAERVRQAPQNRPNPVPQVDMTPRLALPVMLSGLAVYAGGGLVFTLMDPDPATVLGCAVVLCVVALQIHHVLPRRHGTRPRYLVWTIPLQTALAYVPLLHSGVDLVHSLVSLAAASVLIAVHGRTASWTLFSAVMLGELSIILVAKSVPGVEALVYMVASVSLALMFYGLALLTHLVSQVNEARQAIAAIAVAKERRRIMADVHDLLGYGLSAITVKAEVAARAPERADTEFRDIARMARRALADLRAVPYEDPEVSLHVEGASAREILTAAGVDVRLDIDTGLLAGQADTLLATVVREAVTNVIRHSRARNATVQAVSTGTHVCLRVINDGVSHDTAGVQGDTRAARRGGNGIANLTARVAVAGGALTAGPTGDGGYELAVTLPVPHGSSSDDPVPAPA</sequence>
<evidence type="ECO:0000256" key="2">
    <source>
        <dbReference type="ARBA" id="ARBA00022777"/>
    </source>
</evidence>
<protein>
    <submittedName>
        <fullName evidence="6">Two-component system sensor histidine kinase DesK</fullName>
        <ecNumber evidence="6">2.7.13.3</ecNumber>
    </submittedName>
</protein>
<dbReference type="InterPro" id="IPR036890">
    <property type="entry name" value="HATPase_C_sf"/>
</dbReference>
<dbReference type="PANTHER" id="PTHR24421:SF63">
    <property type="entry name" value="SENSOR HISTIDINE KINASE DESK"/>
    <property type="match status" value="1"/>
</dbReference>
<dbReference type="GO" id="GO:0016020">
    <property type="term" value="C:membrane"/>
    <property type="evidence" value="ECO:0007669"/>
    <property type="project" value="InterPro"/>
</dbReference>
<feature type="domain" description="Signal transduction histidine kinase subgroup 3 dimerisation and phosphoacceptor" evidence="5">
    <location>
        <begin position="373"/>
        <end position="427"/>
    </location>
</feature>
<reference evidence="6 7" key="1">
    <citation type="submission" date="2020-07" db="EMBL/GenBank/DDBJ databases">
        <title>Sequencing the genomes of 1000 actinobacteria strains.</title>
        <authorList>
            <person name="Klenk H.-P."/>
        </authorList>
    </citation>
    <scope>NUCLEOTIDE SEQUENCE [LARGE SCALE GENOMIC DNA]</scope>
    <source>
        <strain evidence="6 7">DSM 45278</strain>
    </source>
</reference>
<keyword evidence="4" id="KW-0472">Membrane</keyword>
<gene>
    <name evidence="6" type="ORF">HNR06_002794</name>
</gene>
<dbReference type="EC" id="2.7.13.3" evidence="6"/>
<name>A0A7Z0BKI3_9ACTN</name>
<keyword evidence="4" id="KW-0812">Transmembrane</keyword>
<evidence type="ECO:0000256" key="4">
    <source>
        <dbReference type="SAM" id="Phobius"/>
    </source>
</evidence>
<keyword evidence="4" id="KW-1133">Transmembrane helix</keyword>
<dbReference type="GO" id="GO:0046983">
    <property type="term" value="F:protein dimerization activity"/>
    <property type="evidence" value="ECO:0007669"/>
    <property type="project" value="InterPro"/>
</dbReference>
<dbReference type="PANTHER" id="PTHR24421">
    <property type="entry name" value="NITRATE/NITRITE SENSOR PROTEIN NARX-RELATED"/>
    <property type="match status" value="1"/>
</dbReference>
<dbReference type="GO" id="GO:0000155">
    <property type="term" value="F:phosphorelay sensor kinase activity"/>
    <property type="evidence" value="ECO:0007669"/>
    <property type="project" value="InterPro"/>
</dbReference>
<dbReference type="SUPFAM" id="SSF55874">
    <property type="entry name" value="ATPase domain of HSP90 chaperone/DNA topoisomerase II/histidine kinase"/>
    <property type="match status" value="1"/>
</dbReference>
<evidence type="ECO:0000313" key="7">
    <source>
        <dbReference type="Proteomes" id="UP000584931"/>
    </source>
</evidence>
<feature type="transmembrane region" description="Helical" evidence="4">
    <location>
        <begin position="260"/>
        <end position="277"/>
    </location>
</feature>
<dbReference type="RefSeq" id="WP_179810310.1">
    <property type="nucleotide sequence ID" value="NZ_JACCHL010000001.1"/>
</dbReference>
<dbReference type="Proteomes" id="UP000584931">
    <property type="component" value="Unassembled WGS sequence"/>
</dbReference>
<evidence type="ECO:0000259" key="5">
    <source>
        <dbReference type="Pfam" id="PF07730"/>
    </source>
</evidence>
<organism evidence="6 7">
    <name type="scientific">Nocardiopsis sinuspersici</name>
    <dbReference type="NCBI Taxonomy" id="501010"/>
    <lineage>
        <taxon>Bacteria</taxon>
        <taxon>Bacillati</taxon>
        <taxon>Actinomycetota</taxon>
        <taxon>Actinomycetes</taxon>
        <taxon>Streptosporangiales</taxon>
        <taxon>Nocardiopsidaceae</taxon>
        <taxon>Nocardiopsis</taxon>
    </lineage>
</organism>
<dbReference type="EMBL" id="JACCHL010000001">
    <property type="protein sequence ID" value="NYH53205.1"/>
    <property type="molecule type" value="Genomic_DNA"/>
</dbReference>
<keyword evidence="2 6" id="KW-0418">Kinase</keyword>
<feature type="transmembrane region" description="Helical" evidence="4">
    <location>
        <begin position="306"/>
        <end position="326"/>
    </location>
</feature>
<feature type="transmembrane region" description="Helical" evidence="4">
    <location>
        <begin position="203"/>
        <end position="224"/>
    </location>
</feature>
<dbReference type="InterPro" id="IPR050482">
    <property type="entry name" value="Sensor_HK_TwoCompSys"/>
</dbReference>
<dbReference type="CDD" id="cd16917">
    <property type="entry name" value="HATPase_UhpB-NarQ-NarX-like"/>
    <property type="match status" value="1"/>
</dbReference>
<dbReference type="Pfam" id="PF07730">
    <property type="entry name" value="HisKA_3"/>
    <property type="match status" value="1"/>
</dbReference>
<feature type="transmembrane region" description="Helical" evidence="4">
    <location>
        <begin position="332"/>
        <end position="355"/>
    </location>
</feature>
<dbReference type="AlphaFoldDB" id="A0A7Z0BKI3"/>
<feature type="transmembrane region" description="Helical" evidence="4">
    <location>
        <begin position="96"/>
        <end position="116"/>
    </location>
</feature>
<feature type="transmembrane region" description="Helical" evidence="4">
    <location>
        <begin position="283"/>
        <end position="299"/>
    </location>
</feature>
<dbReference type="Gene3D" id="3.30.565.10">
    <property type="entry name" value="Histidine kinase-like ATPase, C-terminal domain"/>
    <property type="match status" value="1"/>
</dbReference>
<evidence type="ECO:0000256" key="3">
    <source>
        <dbReference type="ARBA" id="ARBA00023012"/>
    </source>
</evidence>
<dbReference type="InterPro" id="IPR011712">
    <property type="entry name" value="Sig_transdc_His_kin_sub3_dim/P"/>
</dbReference>
<feature type="transmembrane region" description="Helical" evidence="4">
    <location>
        <begin position="230"/>
        <end position="248"/>
    </location>
</feature>
<evidence type="ECO:0000313" key="6">
    <source>
        <dbReference type="EMBL" id="NYH53205.1"/>
    </source>
</evidence>
<keyword evidence="3" id="KW-0902">Two-component regulatory system</keyword>
<evidence type="ECO:0000256" key="1">
    <source>
        <dbReference type="ARBA" id="ARBA00022679"/>
    </source>
</evidence>
<comment type="caution">
    <text evidence="6">The sequence shown here is derived from an EMBL/GenBank/DDBJ whole genome shotgun (WGS) entry which is preliminary data.</text>
</comment>
<keyword evidence="1 6" id="KW-0808">Transferase</keyword>